<keyword evidence="2" id="KW-1185">Reference proteome</keyword>
<sequence>MVLQRNQTIPVWGVAAKRAKVSVSLNNLIKTAIADAQGNWKLSFLPMKEGGPYTMKVSSGKESIMYTDVMLGEVWLCSGQSNMEFQLKNAYGYKAERKVAANVPVRQFYVPHKVSLKPETELTGGEWKLANAGTVGDFSAVGYFYAKRLAENLHVTVGIINSSWGGTEAEDWISRDAMLSSPELAAVVPGLPVNDKELTARADKRLKLWAYRGAPVVNYTAAELATKSASFFDNWQQGYMPSSWEWVGRLYSYRGQGFMQRTIILDSTYAAEPSVIMLGQTSIDANLFNTQGMPVSPFRTDDWPSVSAGKKFE</sequence>
<protein>
    <recommendedName>
        <fullName evidence="3">Sialate O-acetylesterase</fullName>
    </recommendedName>
</protein>
<dbReference type="InterPro" id="IPR039329">
    <property type="entry name" value="SIAE"/>
</dbReference>
<dbReference type="PANTHER" id="PTHR22901:SF0">
    <property type="entry name" value="SIALATE O-ACETYLESTERASE"/>
    <property type="match status" value="1"/>
</dbReference>
<proteinExistence type="predicted"/>
<dbReference type="Gene3D" id="3.40.50.1110">
    <property type="entry name" value="SGNH hydrolase"/>
    <property type="match status" value="1"/>
</dbReference>
<organism evidence="1 2">
    <name type="scientific">Mucilaginibacter pankratovii</name>
    <dbReference type="NCBI Taxonomy" id="2772110"/>
    <lineage>
        <taxon>Bacteria</taxon>
        <taxon>Pseudomonadati</taxon>
        <taxon>Bacteroidota</taxon>
        <taxon>Sphingobacteriia</taxon>
        <taxon>Sphingobacteriales</taxon>
        <taxon>Sphingobacteriaceae</taxon>
        <taxon>Mucilaginibacter</taxon>
    </lineage>
</organism>
<gene>
    <name evidence="1" type="ORF">IDJ77_03200</name>
</gene>
<dbReference type="EMBL" id="JACWMY010000002">
    <property type="protein sequence ID" value="MBD1362807.1"/>
    <property type="molecule type" value="Genomic_DNA"/>
</dbReference>
<evidence type="ECO:0000313" key="2">
    <source>
        <dbReference type="Proteomes" id="UP000606600"/>
    </source>
</evidence>
<name>A0ABR7WNC4_9SPHI</name>
<dbReference type="Proteomes" id="UP000606600">
    <property type="component" value="Unassembled WGS sequence"/>
</dbReference>
<comment type="caution">
    <text evidence="1">The sequence shown here is derived from an EMBL/GenBank/DDBJ whole genome shotgun (WGS) entry which is preliminary data.</text>
</comment>
<dbReference type="InterPro" id="IPR036514">
    <property type="entry name" value="SGNH_hydro_sf"/>
</dbReference>
<dbReference type="PANTHER" id="PTHR22901">
    <property type="entry name" value="SIALATE O-ACETYLESTERASE"/>
    <property type="match status" value="1"/>
</dbReference>
<dbReference type="RefSeq" id="WP_191187491.1">
    <property type="nucleotide sequence ID" value="NZ_JACWMY010000002.1"/>
</dbReference>
<dbReference type="SUPFAM" id="SSF52266">
    <property type="entry name" value="SGNH hydrolase"/>
    <property type="match status" value="1"/>
</dbReference>
<reference evidence="1 2" key="1">
    <citation type="submission" date="2020-09" db="EMBL/GenBank/DDBJ databases">
        <title>Novel species of Mucilaginibacter isolated from a glacier on the Tibetan Plateau.</title>
        <authorList>
            <person name="Liu Q."/>
            <person name="Xin Y.-H."/>
        </authorList>
    </citation>
    <scope>NUCLEOTIDE SEQUENCE [LARGE SCALE GENOMIC DNA]</scope>
    <source>
        <strain evidence="1 2">ZT4R22</strain>
    </source>
</reference>
<evidence type="ECO:0008006" key="3">
    <source>
        <dbReference type="Google" id="ProtNLM"/>
    </source>
</evidence>
<evidence type="ECO:0000313" key="1">
    <source>
        <dbReference type="EMBL" id="MBD1362807.1"/>
    </source>
</evidence>
<accession>A0ABR7WNC4</accession>